<evidence type="ECO:0000256" key="8">
    <source>
        <dbReference type="PROSITE-ProRule" id="PRU00146"/>
    </source>
</evidence>
<feature type="region of interest" description="Disordered" evidence="9">
    <location>
        <begin position="393"/>
        <end position="459"/>
    </location>
</feature>
<feature type="region of interest" description="Disordered" evidence="9">
    <location>
        <begin position="1370"/>
        <end position="1456"/>
    </location>
</feature>
<dbReference type="GO" id="GO:0006351">
    <property type="term" value="P:DNA-templated transcription"/>
    <property type="evidence" value="ECO:0007669"/>
    <property type="project" value="InterPro"/>
</dbReference>
<dbReference type="InterPro" id="IPR011011">
    <property type="entry name" value="Znf_FYVE_PHD"/>
</dbReference>
<organism evidence="12 13">
    <name type="scientific">Cloeon dipterum</name>
    <dbReference type="NCBI Taxonomy" id="197152"/>
    <lineage>
        <taxon>Eukaryota</taxon>
        <taxon>Metazoa</taxon>
        <taxon>Ecdysozoa</taxon>
        <taxon>Arthropoda</taxon>
        <taxon>Hexapoda</taxon>
        <taxon>Insecta</taxon>
        <taxon>Pterygota</taxon>
        <taxon>Palaeoptera</taxon>
        <taxon>Ephemeroptera</taxon>
        <taxon>Pisciforma</taxon>
        <taxon>Baetidae</taxon>
        <taxon>Cloeon</taxon>
    </lineage>
</organism>
<feature type="compositionally biased region" description="Basic residues" evidence="9">
    <location>
        <begin position="194"/>
        <end position="209"/>
    </location>
</feature>
<feature type="region of interest" description="Disordered" evidence="9">
    <location>
        <begin position="1184"/>
        <end position="1207"/>
    </location>
</feature>
<feature type="compositionally biased region" description="Basic and acidic residues" evidence="9">
    <location>
        <begin position="1151"/>
        <end position="1169"/>
    </location>
</feature>
<feature type="region of interest" description="Disordered" evidence="9">
    <location>
        <begin position="149"/>
        <end position="313"/>
    </location>
</feature>
<reference evidence="12 13" key="1">
    <citation type="submission" date="2020-04" db="EMBL/GenBank/DDBJ databases">
        <authorList>
            <person name="Alioto T."/>
            <person name="Alioto T."/>
            <person name="Gomez Garrido J."/>
        </authorList>
    </citation>
    <scope>NUCLEOTIDE SEQUENCE [LARGE SCALE GENOMIC DNA]</scope>
</reference>
<feature type="region of interest" description="Disordered" evidence="9">
    <location>
        <begin position="1479"/>
        <end position="1547"/>
    </location>
</feature>
<feature type="region of interest" description="Disordered" evidence="9">
    <location>
        <begin position="1701"/>
        <end position="1784"/>
    </location>
</feature>
<feature type="compositionally biased region" description="Basic residues" evidence="9">
    <location>
        <begin position="1054"/>
        <end position="1075"/>
    </location>
</feature>
<dbReference type="PROSITE" id="PS50016">
    <property type="entry name" value="ZF_PHD_2"/>
    <property type="match status" value="1"/>
</dbReference>
<dbReference type="SMART" id="SM00510">
    <property type="entry name" value="TFS2M"/>
    <property type="match status" value="1"/>
</dbReference>
<feature type="compositionally biased region" description="Low complexity" evidence="9">
    <location>
        <begin position="1721"/>
        <end position="1731"/>
    </location>
</feature>
<dbReference type="EMBL" id="CADEPI010000036">
    <property type="protein sequence ID" value="CAB3368135.1"/>
    <property type="molecule type" value="Genomic_DNA"/>
</dbReference>
<feature type="compositionally biased region" description="Basic and acidic residues" evidence="9">
    <location>
        <begin position="1087"/>
        <end position="1115"/>
    </location>
</feature>
<evidence type="ECO:0000256" key="5">
    <source>
        <dbReference type="ARBA" id="ARBA00023015"/>
    </source>
</evidence>
<evidence type="ECO:0000256" key="9">
    <source>
        <dbReference type="SAM" id="MobiDB-lite"/>
    </source>
</evidence>
<dbReference type="InterPro" id="IPR012921">
    <property type="entry name" value="SPOC_C"/>
</dbReference>
<dbReference type="SUPFAM" id="SSF57903">
    <property type="entry name" value="FYVE/PHD zinc finger"/>
    <property type="match status" value="1"/>
</dbReference>
<evidence type="ECO:0000259" key="10">
    <source>
        <dbReference type="PROSITE" id="PS50016"/>
    </source>
</evidence>
<dbReference type="SUPFAM" id="SSF46942">
    <property type="entry name" value="Elongation factor TFIIS domain 2"/>
    <property type="match status" value="1"/>
</dbReference>
<sequence>MSSSFVADNSEQKPEQGSVVIVLNEDGTVSLDEQTLQKLLAAKNLQQQVSVVRMSQSGEGGEMMSAPITLDDVVISDDGQPEVNLTVNNFFPNATPTDGVPSSSDNIDPFMQMDPEQLENLENALQSEHAKQILGEGVSAMLGMLTPKDEMGDVPSKKTTSIQLDHCYTGSSRKNSDESAEETESEEDEELERKRRMQHQPRGRGRGARGGKTVPTGVSRGRVAKVAAVRKSTRAAPPVVVPPPESTPPANLTKLGQSPAKTLLRVAKTSPVKEPPVVPERKTYPQRTNRKPPAHLADAFPPGLSASAESQKKSVELVKSEPVLEVLPKAEDIPAFPIDISAAQALLEPEAIEELQAVLSDLGPEVLKPLEEAKAEMDKALLEEAQEEKLKAQAVVARRRSSSVKAEDEAAKGGRPARKSGLSKVTSDAIKDIQADSEEEDDDDDDGDEEWDSEDDPDKLWCICRKPHNNRFMICCDKCEDWFHGKCVGITKAMGKQMEAQGKEWTCPKCKKLLMANEIPVKANEPGEKIDPEVAAPAKARRSSSASSASSSATNKKSPKAPPVAKTPEKPQKLSLKRPEAKKLAPLTIEQPSQPPPLVQTPVKKVSCIVCKKPARTSSIYCSDDCILVHAQDALNLLKKDKVLTPTTQKVFDPTKSQETPPADTSENRVLMYEQKSGRILAGTNAPTESNLNTWLKEHPTFQVCKPNLVANIREKLKKLTGDKQQIYIKPQHPKPEPLAIPVLGLPMKTPKTPHTPGGRTIVIPSQRLPVAGQSPTATLKSVLKVDAKIQSVPGASVKVASTKSATKPPSAGLKPIAPKTISKEQSASSSSSKAEPALSPKKQGSSVEATRLSVRNSLQEVFKARMEECKDLKVSENELKGIATSIEEELFAFFKDTGAKYKAKFRSIHFNVKDPKNLSLFKKIVSGEHTPHQLVRLSSEDLASKELAEWREKEEKHQIEMIKKTEMDLLHQNVTYIKTHKGEQMIETDDSLKLQADAVLAETTAEPVPDSSTVEGSEEAATMRPPSSSSSHGRSKSSSKEKERSHSSSSSKQNHHHKSSKSSRHHDSKKHSSSHKSSSSSSSSSHSKEKSHSKDPKDSNKEKESKIKSGDSHSKSSSSRRHSRHSSSDLKSRESEEKSSRSSSSLSKSSDSKSSSKEKKPAVVEELSESAKEIMEKLEKIKSAPTPAVSVPEEETLSDREPSSTVNIKTPESVIDDGITSIWRGLVTTQDVSNFSIAISEVSGSAPNFNADFPKVCDIVGRIAADTVWEYITKVKKVGTKDIMVVKLTATSPDDKHSYITYYNYLLSRNRFGVVGKKGPKLKDFYIFPLPSKSPVPQVLLPFDGPGLEENRPNLLLGVIVQMHRKRPAADSASSAAGPSKVSKSSSKMEERSYTPPLPEVKRSYTPPAATTAVEPYSPTHTAKVKVSPIEDDEPYSPTGGLNSPEETEPLSSELEELNRKIEEEKLRIKTISSELVSTKAEPAQVSSFLSSISTDKSSAKATKIPGLSESVGGASAKQNDEDEAYSPSRSFTPPPQAQSIPFLRDTSTISLPSNLQEILASIQKKPSMPEALSMGMSLDCDPIVREYADETIEEPSTPPLDSTTKALMEIEQFEEDVKHFSKEVLPAPHRDPRQKQAMSTPEKQSALSKLSEEELIAKANEMLMAQDVPVAVPVAAVIPPQMSFPPPMHLPPPIPAMVPSVFDIPPPPCTDFKDQDMRQLQPQQQQPTTPERKGIISFKVNKKPNLPRWDRKRQDDWDTDGSGASYSKRSMMSPPQQPRSKD</sequence>
<feature type="compositionally biased region" description="Acidic residues" evidence="9">
    <location>
        <begin position="178"/>
        <end position="190"/>
    </location>
</feature>
<gene>
    <name evidence="12" type="ORF">CLODIP_2_CD08116</name>
</gene>
<dbReference type="PANTHER" id="PTHR11477:SF51">
    <property type="entry name" value="PROTEIN PARTNER OF SNF, ISOFORM B"/>
    <property type="match status" value="1"/>
</dbReference>
<keyword evidence="2" id="KW-0479">Metal-binding</keyword>
<dbReference type="Pfam" id="PF07533">
    <property type="entry name" value="BRK"/>
    <property type="match status" value="1"/>
</dbReference>
<keyword evidence="4" id="KW-0862">Zinc</keyword>
<dbReference type="InterPro" id="IPR001965">
    <property type="entry name" value="Znf_PHD"/>
</dbReference>
<dbReference type="InterPro" id="IPR019786">
    <property type="entry name" value="Zinc_finger_PHD-type_CS"/>
</dbReference>
<dbReference type="Gene3D" id="3.40.5.120">
    <property type="match status" value="1"/>
</dbReference>
<evidence type="ECO:0000256" key="3">
    <source>
        <dbReference type="ARBA" id="ARBA00022771"/>
    </source>
</evidence>
<dbReference type="PANTHER" id="PTHR11477">
    <property type="entry name" value="TRANSCRIPTION FACTOR S-II ZINC FINGER DOMAIN-CONTAINING PROTEIN"/>
    <property type="match status" value="1"/>
</dbReference>
<feature type="domain" description="PHD-type" evidence="10">
    <location>
        <begin position="459"/>
        <end position="513"/>
    </location>
</feature>
<evidence type="ECO:0008006" key="14">
    <source>
        <dbReference type="Google" id="ProtNLM"/>
    </source>
</evidence>
<dbReference type="InterPro" id="IPR019787">
    <property type="entry name" value="Znf_PHD-finger"/>
</dbReference>
<dbReference type="OrthoDB" id="1884872at2759"/>
<feature type="compositionally biased region" description="Polar residues" evidence="9">
    <location>
        <begin position="1764"/>
        <end position="1776"/>
    </location>
</feature>
<dbReference type="InterPro" id="IPR036575">
    <property type="entry name" value="TFIIS_cen_dom_sf"/>
</dbReference>
<feature type="compositionally biased region" description="Basic and acidic residues" evidence="9">
    <location>
        <begin position="567"/>
        <end position="579"/>
    </location>
</feature>
<feature type="region of interest" description="Disordered" evidence="9">
    <location>
        <begin position="524"/>
        <end position="579"/>
    </location>
</feature>
<dbReference type="InterPro" id="IPR037259">
    <property type="entry name" value="BRK_sf"/>
</dbReference>
<keyword evidence="5" id="KW-0805">Transcription regulation</keyword>
<dbReference type="InterPro" id="IPR013083">
    <property type="entry name" value="Znf_RING/FYVE/PHD"/>
</dbReference>
<dbReference type="GO" id="GO:0005634">
    <property type="term" value="C:nucleus"/>
    <property type="evidence" value="ECO:0007669"/>
    <property type="project" value="UniProtKB-SubCell"/>
</dbReference>
<feature type="compositionally biased region" description="Polar residues" evidence="9">
    <location>
        <begin position="157"/>
        <end position="173"/>
    </location>
</feature>
<dbReference type="Gene3D" id="3.30.40.10">
    <property type="entry name" value="Zinc/RING finger domain, C3HC4 (zinc finger)"/>
    <property type="match status" value="1"/>
</dbReference>
<keyword evidence="3 8" id="KW-0863">Zinc-finger</keyword>
<feature type="compositionally biased region" description="Low complexity" evidence="9">
    <location>
        <begin position="1371"/>
        <end position="1387"/>
    </location>
</feature>
<evidence type="ECO:0000256" key="4">
    <source>
        <dbReference type="ARBA" id="ARBA00022833"/>
    </source>
</evidence>
<comment type="caution">
    <text evidence="12">The sequence shown here is derived from an EMBL/GenBank/DDBJ whole genome shotgun (WGS) entry which is preliminary data.</text>
</comment>
<feature type="region of interest" description="Disordered" evidence="9">
    <location>
        <begin position="797"/>
        <end position="851"/>
    </location>
</feature>
<dbReference type="Proteomes" id="UP000494165">
    <property type="component" value="Unassembled WGS sequence"/>
</dbReference>
<protein>
    <recommendedName>
        <fullName evidence="14">PHD finger protein 3</fullName>
    </recommendedName>
</protein>
<feature type="region of interest" description="Disordered" evidence="9">
    <location>
        <begin position="1004"/>
        <end position="1169"/>
    </location>
</feature>
<feature type="compositionally biased region" description="Basic and acidic residues" evidence="9">
    <location>
        <begin position="1127"/>
        <end position="1141"/>
    </location>
</feature>
<evidence type="ECO:0000256" key="1">
    <source>
        <dbReference type="ARBA" id="ARBA00004123"/>
    </source>
</evidence>
<dbReference type="GO" id="GO:0008270">
    <property type="term" value="F:zinc ion binding"/>
    <property type="evidence" value="ECO:0007669"/>
    <property type="project" value="UniProtKB-KW"/>
</dbReference>
<evidence type="ECO:0000313" key="12">
    <source>
        <dbReference type="EMBL" id="CAB3368135.1"/>
    </source>
</evidence>
<evidence type="ECO:0000256" key="6">
    <source>
        <dbReference type="ARBA" id="ARBA00023163"/>
    </source>
</evidence>
<dbReference type="PROSITE" id="PS51321">
    <property type="entry name" value="TFIIS_CENTRAL"/>
    <property type="match status" value="1"/>
</dbReference>
<dbReference type="CDD" id="cd15552">
    <property type="entry name" value="PHD_PHF3_like"/>
    <property type="match status" value="1"/>
</dbReference>
<dbReference type="Pfam" id="PF07744">
    <property type="entry name" value="SPOC"/>
    <property type="match status" value="1"/>
</dbReference>
<evidence type="ECO:0000313" key="13">
    <source>
        <dbReference type="Proteomes" id="UP000494165"/>
    </source>
</evidence>
<dbReference type="CDD" id="cd22581">
    <property type="entry name" value="SPOC_PPS-like"/>
    <property type="match status" value="1"/>
</dbReference>
<proteinExistence type="predicted"/>
<feature type="domain" description="TFIIS central" evidence="11">
    <location>
        <begin position="851"/>
        <end position="971"/>
    </location>
</feature>
<evidence type="ECO:0000259" key="11">
    <source>
        <dbReference type="PROSITE" id="PS51321"/>
    </source>
</evidence>
<feature type="compositionally biased region" description="Acidic residues" evidence="9">
    <location>
        <begin position="435"/>
        <end position="457"/>
    </location>
</feature>
<dbReference type="Gene3D" id="1.10.472.30">
    <property type="entry name" value="Transcription elongation factor S-II, central domain"/>
    <property type="match status" value="1"/>
</dbReference>
<feature type="compositionally biased region" description="Low complexity" evidence="9">
    <location>
        <begin position="535"/>
        <end position="556"/>
    </location>
</feature>
<dbReference type="SUPFAM" id="SSF160481">
    <property type="entry name" value="BRK domain-like"/>
    <property type="match status" value="1"/>
</dbReference>
<comment type="subcellular location">
    <subcellularLocation>
        <location evidence="1">Nucleus</location>
    </subcellularLocation>
</comment>
<keyword evidence="7" id="KW-0539">Nucleus</keyword>
<dbReference type="InterPro" id="IPR006576">
    <property type="entry name" value="BRK_domain"/>
</dbReference>
<keyword evidence="13" id="KW-1185">Reference proteome</keyword>
<feature type="compositionally biased region" description="Low complexity" evidence="9">
    <location>
        <begin position="1076"/>
        <end position="1086"/>
    </location>
</feature>
<dbReference type="Pfam" id="PF00628">
    <property type="entry name" value="PHD"/>
    <property type="match status" value="1"/>
</dbReference>
<keyword evidence="6" id="KW-0804">Transcription</keyword>
<dbReference type="SMART" id="SM00249">
    <property type="entry name" value="PHD"/>
    <property type="match status" value="1"/>
</dbReference>
<feature type="compositionally biased region" description="Polar residues" evidence="9">
    <location>
        <begin position="1486"/>
        <end position="1502"/>
    </location>
</feature>
<dbReference type="SMART" id="SM00592">
    <property type="entry name" value="BRK"/>
    <property type="match status" value="1"/>
</dbReference>
<evidence type="ECO:0000256" key="7">
    <source>
        <dbReference type="ARBA" id="ARBA00023242"/>
    </source>
</evidence>
<accession>A0A8S1CS76</accession>
<name>A0A8S1CS76_9INSE</name>
<dbReference type="InterPro" id="IPR003618">
    <property type="entry name" value="TFIIS_cen_dom"/>
</dbReference>
<dbReference type="Pfam" id="PF07500">
    <property type="entry name" value="TFIIS_M"/>
    <property type="match status" value="1"/>
</dbReference>
<dbReference type="PROSITE" id="PS01359">
    <property type="entry name" value="ZF_PHD_1"/>
    <property type="match status" value="1"/>
</dbReference>
<feature type="compositionally biased region" description="Low complexity" evidence="9">
    <location>
        <begin position="824"/>
        <end position="843"/>
    </location>
</feature>
<evidence type="ECO:0000256" key="2">
    <source>
        <dbReference type="ARBA" id="ARBA00022723"/>
    </source>
</evidence>